<keyword evidence="2 3" id="KW-0040">ANK repeat</keyword>
<comment type="caution">
    <text evidence="5">The sequence shown here is derived from an EMBL/GenBank/DDBJ whole genome shotgun (WGS) entry which is preliminary data.</text>
</comment>
<dbReference type="PROSITE" id="PS50088">
    <property type="entry name" value="ANK_REPEAT"/>
    <property type="match status" value="5"/>
</dbReference>
<dbReference type="InterPro" id="IPR036770">
    <property type="entry name" value="Ankyrin_rpt-contain_sf"/>
</dbReference>
<dbReference type="AlphaFoldDB" id="A0AAN8K4L5"/>
<evidence type="ECO:0000256" key="1">
    <source>
        <dbReference type="ARBA" id="ARBA00022737"/>
    </source>
</evidence>
<gene>
    <name evidence="5" type="ORF">SNE40_007933</name>
</gene>
<dbReference type="Gene3D" id="1.25.40.20">
    <property type="entry name" value="Ankyrin repeat-containing domain"/>
    <property type="match status" value="3"/>
</dbReference>
<name>A0AAN8K4L5_PATCE</name>
<dbReference type="SUPFAM" id="SSF158235">
    <property type="entry name" value="SOCS box-like"/>
    <property type="match status" value="1"/>
</dbReference>
<dbReference type="EMBL" id="JAZGQO010000006">
    <property type="protein sequence ID" value="KAK6185778.1"/>
    <property type="molecule type" value="Genomic_DNA"/>
</dbReference>
<reference evidence="5 6" key="1">
    <citation type="submission" date="2024-01" db="EMBL/GenBank/DDBJ databases">
        <title>The genome of the rayed Mediterranean limpet Patella caerulea (Linnaeus, 1758).</title>
        <authorList>
            <person name="Anh-Thu Weber A."/>
            <person name="Halstead-Nussloch G."/>
        </authorList>
    </citation>
    <scope>NUCLEOTIDE SEQUENCE [LARGE SCALE GENOMIC DNA]</scope>
    <source>
        <strain evidence="5">AATW-2023a</strain>
        <tissue evidence="5">Whole specimen</tissue>
    </source>
</reference>
<feature type="repeat" description="ANK" evidence="3">
    <location>
        <begin position="139"/>
        <end position="171"/>
    </location>
</feature>
<organism evidence="5 6">
    <name type="scientific">Patella caerulea</name>
    <name type="common">Rayed Mediterranean limpet</name>
    <dbReference type="NCBI Taxonomy" id="87958"/>
    <lineage>
        <taxon>Eukaryota</taxon>
        <taxon>Metazoa</taxon>
        <taxon>Spiralia</taxon>
        <taxon>Lophotrochozoa</taxon>
        <taxon>Mollusca</taxon>
        <taxon>Gastropoda</taxon>
        <taxon>Patellogastropoda</taxon>
        <taxon>Patelloidea</taxon>
        <taxon>Patellidae</taxon>
        <taxon>Patella</taxon>
    </lineage>
</organism>
<protein>
    <recommendedName>
        <fullName evidence="4">SOCS box domain-containing protein</fullName>
    </recommendedName>
</protein>
<dbReference type="Pfam" id="PF07525">
    <property type="entry name" value="SOCS_box"/>
    <property type="match status" value="1"/>
</dbReference>
<evidence type="ECO:0000313" key="5">
    <source>
        <dbReference type="EMBL" id="KAK6185778.1"/>
    </source>
</evidence>
<dbReference type="InterPro" id="IPR036036">
    <property type="entry name" value="SOCS_box-like_dom_sf"/>
</dbReference>
<feature type="repeat" description="ANK" evidence="3">
    <location>
        <begin position="60"/>
        <end position="92"/>
    </location>
</feature>
<keyword evidence="6" id="KW-1185">Reference proteome</keyword>
<dbReference type="SMART" id="SM00253">
    <property type="entry name" value="SOCS"/>
    <property type="match status" value="1"/>
</dbReference>
<dbReference type="SMART" id="SM00248">
    <property type="entry name" value="ANK"/>
    <property type="match status" value="8"/>
</dbReference>
<dbReference type="Pfam" id="PF00023">
    <property type="entry name" value="Ank"/>
    <property type="match status" value="1"/>
</dbReference>
<dbReference type="PANTHER" id="PTHR24126:SF14">
    <property type="entry name" value="ANK_REP_REGION DOMAIN-CONTAINING PROTEIN"/>
    <property type="match status" value="1"/>
</dbReference>
<dbReference type="Pfam" id="PF12796">
    <property type="entry name" value="Ank_2"/>
    <property type="match status" value="2"/>
</dbReference>
<evidence type="ECO:0000256" key="2">
    <source>
        <dbReference type="ARBA" id="ARBA00023043"/>
    </source>
</evidence>
<dbReference type="GO" id="GO:0035556">
    <property type="term" value="P:intracellular signal transduction"/>
    <property type="evidence" value="ECO:0007669"/>
    <property type="project" value="InterPro"/>
</dbReference>
<dbReference type="SUPFAM" id="SSF48403">
    <property type="entry name" value="Ankyrin repeat"/>
    <property type="match status" value="1"/>
</dbReference>
<dbReference type="PROSITE" id="PS50297">
    <property type="entry name" value="ANK_REP_REGION"/>
    <property type="match status" value="4"/>
</dbReference>
<dbReference type="CDD" id="cd03587">
    <property type="entry name" value="SOCS"/>
    <property type="match status" value="1"/>
</dbReference>
<feature type="repeat" description="ANK" evidence="3">
    <location>
        <begin position="280"/>
        <end position="318"/>
    </location>
</feature>
<evidence type="ECO:0000259" key="4">
    <source>
        <dbReference type="PROSITE" id="PS50225"/>
    </source>
</evidence>
<evidence type="ECO:0000256" key="3">
    <source>
        <dbReference type="PROSITE-ProRule" id="PRU00023"/>
    </source>
</evidence>
<evidence type="ECO:0000313" key="6">
    <source>
        <dbReference type="Proteomes" id="UP001347796"/>
    </source>
</evidence>
<dbReference type="SMART" id="SM00969">
    <property type="entry name" value="SOCS_box"/>
    <property type="match status" value="1"/>
</dbReference>
<accession>A0AAN8K4L5</accession>
<dbReference type="PANTHER" id="PTHR24126">
    <property type="entry name" value="ANKYRIN REPEAT, PH AND SEC7 DOMAIN CONTAINING PROTEIN SECG-RELATED"/>
    <property type="match status" value="1"/>
</dbReference>
<feature type="repeat" description="ANK" evidence="3">
    <location>
        <begin position="209"/>
        <end position="241"/>
    </location>
</feature>
<dbReference type="PROSITE" id="PS50225">
    <property type="entry name" value="SOCS"/>
    <property type="match status" value="1"/>
</dbReference>
<keyword evidence="1" id="KW-0677">Repeat</keyword>
<dbReference type="InterPro" id="IPR001496">
    <property type="entry name" value="SOCS_box"/>
</dbReference>
<proteinExistence type="predicted"/>
<dbReference type="Proteomes" id="UP001347796">
    <property type="component" value="Unassembled WGS sequence"/>
</dbReference>
<feature type="repeat" description="ANK" evidence="3">
    <location>
        <begin position="93"/>
        <end position="125"/>
    </location>
</feature>
<feature type="domain" description="SOCS box" evidence="4">
    <location>
        <begin position="382"/>
        <end position="418"/>
    </location>
</feature>
<dbReference type="Gene3D" id="1.10.750.20">
    <property type="entry name" value="SOCS box"/>
    <property type="match status" value="1"/>
</dbReference>
<dbReference type="InterPro" id="IPR002110">
    <property type="entry name" value="Ankyrin_rpt"/>
</dbReference>
<dbReference type="FunFam" id="1.10.750.20:FF:000001">
    <property type="entry name" value="Ankyrin repeat and SOCS box containing 1"/>
    <property type="match status" value="1"/>
</dbReference>
<sequence>MAGFRWKKSAEVLEKEIDQDKRLIDAVNEGDIGLVESLLKDGVSADALEYNRSLFYASKNYLTPIQFAVTKDSAEIVEILVEYEANVNAKDRFDVTAVHIAAENGSLKCLQVLLEAGADTNIATKYSKYGSYTATPHAGGTTALQLAAMHNHLSCVKELIYYGADYNAVDEFGRTSLYIAAQKGFADCVHAHLDNAIRTDILSIPVKETNETPLHECVRHGNLSCVSSLLKHGSDCNYKNSAGLSALHLSLIADKKFSMEIVRELITQGYNIDVNLKDRNGNTPLHYVCFTDHCTQDRRPHAAAFLIAYGADFNITNKAGDVLLQQELRNPNGDKTIIKAILHCAIKLPLDSLIPNLIKSGSKQYQDLQASYQYYRSFSKYPHTLQHYCRFVIRKSLGIKRLRQVPCLPLPTTLKEYLLLDVQSFS</sequence>